<protein>
    <submittedName>
        <fullName evidence="1">Uncharacterized protein</fullName>
    </submittedName>
</protein>
<evidence type="ECO:0000313" key="1">
    <source>
        <dbReference type="EMBL" id="KAJ0202306.1"/>
    </source>
</evidence>
<accession>A0A9R1V9Q0</accession>
<name>A0A9R1V9Q0_LACSA</name>
<organism evidence="1 2">
    <name type="scientific">Lactuca sativa</name>
    <name type="common">Garden lettuce</name>
    <dbReference type="NCBI Taxonomy" id="4236"/>
    <lineage>
        <taxon>Eukaryota</taxon>
        <taxon>Viridiplantae</taxon>
        <taxon>Streptophyta</taxon>
        <taxon>Embryophyta</taxon>
        <taxon>Tracheophyta</taxon>
        <taxon>Spermatophyta</taxon>
        <taxon>Magnoliopsida</taxon>
        <taxon>eudicotyledons</taxon>
        <taxon>Gunneridae</taxon>
        <taxon>Pentapetalae</taxon>
        <taxon>asterids</taxon>
        <taxon>campanulids</taxon>
        <taxon>Asterales</taxon>
        <taxon>Asteraceae</taxon>
        <taxon>Cichorioideae</taxon>
        <taxon>Cichorieae</taxon>
        <taxon>Lactucinae</taxon>
        <taxon>Lactuca</taxon>
    </lineage>
</organism>
<proteinExistence type="predicted"/>
<gene>
    <name evidence="1" type="ORF">LSAT_V11C600323430</name>
</gene>
<sequence>MTGSTCSRAGDLELYHERIRGMVTSEDKKTKRYTWGLASLVQGLVTMSRPSNFNKYHDLAKREKSCWEYKEEVPLKSERELQELQAQSKTYGHFNKDFPKLKNQGGKGRTFVIGMGDAQHEPIVVTSMFPINNIYASVCK</sequence>
<evidence type="ECO:0000313" key="2">
    <source>
        <dbReference type="Proteomes" id="UP000235145"/>
    </source>
</evidence>
<keyword evidence="2" id="KW-1185">Reference proteome</keyword>
<dbReference type="AlphaFoldDB" id="A0A9R1V9Q0"/>
<reference evidence="1 2" key="1">
    <citation type="journal article" date="2017" name="Nat. Commun.">
        <title>Genome assembly with in vitro proximity ligation data and whole-genome triplication in lettuce.</title>
        <authorList>
            <person name="Reyes-Chin-Wo S."/>
            <person name="Wang Z."/>
            <person name="Yang X."/>
            <person name="Kozik A."/>
            <person name="Arikit S."/>
            <person name="Song C."/>
            <person name="Xia L."/>
            <person name="Froenicke L."/>
            <person name="Lavelle D.O."/>
            <person name="Truco M.J."/>
            <person name="Xia R."/>
            <person name="Zhu S."/>
            <person name="Xu C."/>
            <person name="Xu H."/>
            <person name="Xu X."/>
            <person name="Cox K."/>
            <person name="Korf I."/>
            <person name="Meyers B.C."/>
            <person name="Michelmore R.W."/>
        </authorList>
    </citation>
    <scope>NUCLEOTIDE SEQUENCE [LARGE SCALE GENOMIC DNA]</scope>
    <source>
        <strain evidence="2">cv. Salinas</strain>
        <tissue evidence="1">Seedlings</tissue>
    </source>
</reference>
<dbReference type="EMBL" id="NBSK02000006">
    <property type="protein sequence ID" value="KAJ0202306.1"/>
    <property type="molecule type" value="Genomic_DNA"/>
</dbReference>
<comment type="caution">
    <text evidence="1">The sequence shown here is derived from an EMBL/GenBank/DDBJ whole genome shotgun (WGS) entry which is preliminary data.</text>
</comment>
<dbReference type="Proteomes" id="UP000235145">
    <property type="component" value="Unassembled WGS sequence"/>
</dbReference>